<evidence type="ECO:0000256" key="3">
    <source>
        <dbReference type="ARBA" id="ARBA00022801"/>
    </source>
</evidence>
<keyword evidence="6" id="KW-1185">Reference proteome</keyword>
<dbReference type="Proteomes" id="UP000284021">
    <property type="component" value="Unassembled WGS sequence"/>
</dbReference>
<dbReference type="SUPFAM" id="SSF53187">
    <property type="entry name" value="Zn-dependent exopeptidases"/>
    <property type="match status" value="1"/>
</dbReference>
<protein>
    <recommendedName>
        <fullName evidence="2">N-acetylmuramoyl-L-alanine amidase</fullName>
        <ecNumber evidence="2">3.5.1.28</ecNumber>
    </recommendedName>
</protein>
<evidence type="ECO:0000313" key="6">
    <source>
        <dbReference type="Proteomes" id="UP000284021"/>
    </source>
</evidence>
<evidence type="ECO:0000256" key="2">
    <source>
        <dbReference type="ARBA" id="ARBA00011901"/>
    </source>
</evidence>
<dbReference type="InterPro" id="IPR002901">
    <property type="entry name" value="MGlyc_endo_b_GlcNAc-like_dom"/>
</dbReference>
<keyword evidence="3" id="KW-0378">Hydrolase</keyword>
<comment type="catalytic activity">
    <reaction evidence="1">
        <text>Hydrolyzes the link between N-acetylmuramoyl residues and L-amino acid residues in certain cell-wall glycopeptides.</text>
        <dbReference type="EC" id="3.5.1.28"/>
    </reaction>
</comment>
<organism evidence="5 6">
    <name type="scientific">Pseudomonas cavernicola</name>
    <dbReference type="NCBI Taxonomy" id="2320866"/>
    <lineage>
        <taxon>Bacteria</taxon>
        <taxon>Pseudomonadati</taxon>
        <taxon>Pseudomonadota</taxon>
        <taxon>Gammaproteobacteria</taxon>
        <taxon>Pseudomonadales</taxon>
        <taxon>Pseudomonadaceae</taxon>
        <taxon>Pseudomonas</taxon>
    </lineage>
</organism>
<dbReference type="SMART" id="SM00646">
    <property type="entry name" value="Ami_3"/>
    <property type="match status" value="1"/>
</dbReference>
<proteinExistence type="predicted"/>
<dbReference type="InterPro" id="IPR050695">
    <property type="entry name" value="N-acetylmuramoyl_amidase_3"/>
</dbReference>
<dbReference type="PANTHER" id="PTHR30404:SF0">
    <property type="entry name" value="N-ACETYLMURAMOYL-L-ALANINE AMIDASE AMIC"/>
    <property type="match status" value="1"/>
</dbReference>
<dbReference type="GO" id="GO:0009253">
    <property type="term" value="P:peptidoglycan catabolic process"/>
    <property type="evidence" value="ECO:0007669"/>
    <property type="project" value="InterPro"/>
</dbReference>
<comment type="caution">
    <text evidence="5">The sequence shown here is derived from an EMBL/GenBank/DDBJ whole genome shotgun (WGS) entry which is preliminary data.</text>
</comment>
<dbReference type="CDD" id="cd02696">
    <property type="entry name" value="MurNAc-LAA"/>
    <property type="match status" value="1"/>
</dbReference>
<evidence type="ECO:0000313" key="5">
    <source>
        <dbReference type="EMBL" id="RJG13558.1"/>
    </source>
</evidence>
<dbReference type="GO" id="GO:0008745">
    <property type="term" value="F:N-acetylmuramoyl-L-alanine amidase activity"/>
    <property type="evidence" value="ECO:0007669"/>
    <property type="project" value="UniProtKB-EC"/>
</dbReference>
<dbReference type="Pfam" id="PF01832">
    <property type="entry name" value="Glucosaminidase"/>
    <property type="match status" value="1"/>
</dbReference>
<evidence type="ECO:0000256" key="1">
    <source>
        <dbReference type="ARBA" id="ARBA00001561"/>
    </source>
</evidence>
<dbReference type="InterPro" id="IPR002508">
    <property type="entry name" value="MurNAc-LAA_cat"/>
</dbReference>
<gene>
    <name evidence="5" type="ORF">D3879_10055</name>
</gene>
<feature type="domain" description="MurNAc-LAA" evidence="4">
    <location>
        <begin position="255"/>
        <end position="397"/>
    </location>
</feature>
<dbReference type="EMBL" id="QYUR01000002">
    <property type="protein sequence ID" value="RJG13558.1"/>
    <property type="molecule type" value="Genomic_DNA"/>
</dbReference>
<dbReference type="GO" id="GO:0004040">
    <property type="term" value="F:amidase activity"/>
    <property type="evidence" value="ECO:0007669"/>
    <property type="project" value="InterPro"/>
</dbReference>
<dbReference type="PANTHER" id="PTHR30404">
    <property type="entry name" value="N-ACETYLMURAMOYL-L-ALANINE AMIDASE"/>
    <property type="match status" value="1"/>
</dbReference>
<reference evidence="5 6" key="1">
    <citation type="submission" date="2018-09" db="EMBL/GenBank/DDBJ databases">
        <authorList>
            <person name="Zhu H."/>
        </authorList>
    </citation>
    <scope>NUCLEOTIDE SEQUENCE [LARGE SCALE GENOMIC DNA]</scope>
    <source>
        <strain evidence="5 6">K1S02-6</strain>
    </source>
</reference>
<dbReference type="Gene3D" id="3.40.630.40">
    <property type="entry name" value="Zn-dependent exopeptidases"/>
    <property type="match status" value="1"/>
</dbReference>
<name>A0A418XM55_9PSED</name>
<dbReference type="EC" id="3.5.1.28" evidence="2"/>
<sequence length="400" mass="43196">MRIVGRMTDPASPSLGKRRCNMSSLFDDLVSRYKTLNIAFPALKPVTLAQWILESGRGASPLATQHLNFGGLKWRSEMVGFATPVEHEAHDGLDFYCKFASLDAFILGYWKFLSRSPYKGWEERAAESPQAFMRFIGPIYNPAGDAYVNQVLALVGEATQRLDAALAVAQPQPPEVAGAPVVIVIDPGHGGVARTGGSSPNNAISPSSEQEKNWTLDFAKRTRAAVLAKALASGKNVKVVLTRETDVNLGLNARANVAKSKGAKLFLSIHLNGFDKQVRGVEALIGKVNINKAADRAFAQAIHDKVVAAMHRIDPTTLDLPTHRRGVKEQSLGVLNDIALGNTTSSQPCRACLVELEFMDVPAVDALLRLNPPQATMAEKTAQNRQQIADALADALLSQV</sequence>
<dbReference type="GO" id="GO:0030288">
    <property type="term" value="C:outer membrane-bounded periplasmic space"/>
    <property type="evidence" value="ECO:0007669"/>
    <property type="project" value="TreeGrafter"/>
</dbReference>
<dbReference type="Pfam" id="PF01520">
    <property type="entry name" value="Amidase_3"/>
    <property type="match status" value="1"/>
</dbReference>
<accession>A0A418XM55</accession>
<dbReference type="AlphaFoldDB" id="A0A418XM55"/>
<dbReference type="Gene3D" id="1.10.530.10">
    <property type="match status" value="1"/>
</dbReference>
<evidence type="ECO:0000259" key="4">
    <source>
        <dbReference type="SMART" id="SM00646"/>
    </source>
</evidence>